<dbReference type="EMBL" id="CAEZSB010000048">
    <property type="protein sequence ID" value="CAB4533285.1"/>
    <property type="molecule type" value="Genomic_DNA"/>
</dbReference>
<dbReference type="PANTHER" id="PTHR21043">
    <property type="entry name" value="IOJAP SUPERFAMILY ORTHOLOG"/>
    <property type="match status" value="1"/>
</dbReference>
<evidence type="ECO:0000313" key="2">
    <source>
        <dbReference type="EMBL" id="CAB4533285.1"/>
    </source>
</evidence>
<dbReference type="PANTHER" id="PTHR21043:SF0">
    <property type="entry name" value="MITOCHONDRIAL ASSEMBLY OF RIBOSOMAL LARGE SUBUNIT PROTEIN 1"/>
    <property type="match status" value="1"/>
</dbReference>
<comment type="similarity">
    <text evidence="1">Belongs to the Iojap/RsfS family.</text>
</comment>
<dbReference type="SUPFAM" id="SSF81301">
    <property type="entry name" value="Nucleotidyltransferase"/>
    <property type="match status" value="1"/>
</dbReference>
<dbReference type="NCBIfam" id="TIGR00090">
    <property type="entry name" value="rsfS_iojap_ybeB"/>
    <property type="match status" value="1"/>
</dbReference>
<accession>A0A6J6B366</accession>
<proteinExistence type="inferred from homology"/>
<dbReference type="InterPro" id="IPR043519">
    <property type="entry name" value="NT_sf"/>
</dbReference>
<evidence type="ECO:0000256" key="1">
    <source>
        <dbReference type="ARBA" id="ARBA00010574"/>
    </source>
</evidence>
<name>A0A6J6B366_9ZZZZ</name>
<gene>
    <name evidence="2" type="ORF">UFOPK1395_00589</name>
</gene>
<protein>
    <submittedName>
        <fullName evidence="2">Unannotated protein</fullName>
    </submittedName>
</protein>
<dbReference type="GO" id="GO:0090071">
    <property type="term" value="P:negative regulation of ribosome biogenesis"/>
    <property type="evidence" value="ECO:0007669"/>
    <property type="project" value="TreeGrafter"/>
</dbReference>
<dbReference type="AlphaFoldDB" id="A0A6J6B366"/>
<sequence length="125" mass="13952">MTISKRTHEITQIAAHAAIDKIAVDVVALDLSDQLVLSEVFLIVTGQNEAQVDSIADEVERKLAAAGDKPIRREHGAEWILLDYSDLVVHVQSAELRKYYMLDRLWNDCPTIELEAVKEAAVNGR</sequence>
<dbReference type="GO" id="GO:0043023">
    <property type="term" value="F:ribosomal large subunit binding"/>
    <property type="evidence" value="ECO:0007669"/>
    <property type="project" value="TreeGrafter"/>
</dbReference>
<reference evidence="2" key="1">
    <citation type="submission" date="2020-05" db="EMBL/GenBank/DDBJ databases">
        <authorList>
            <person name="Chiriac C."/>
            <person name="Salcher M."/>
            <person name="Ghai R."/>
            <person name="Kavagutti S V."/>
        </authorList>
    </citation>
    <scope>NUCLEOTIDE SEQUENCE</scope>
</reference>
<dbReference type="GO" id="GO:0017148">
    <property type="term" value="P:negative regulation of translation"/>
    <property type="evidence" value="ECO:0007669"/>
    <property type="project" value="TreeGrafter"/>
</dbReference>
<organism evidence="2">
    <name type="scientific">freshwater metagenome</name>
    <dbReference type="NCBI Taxonomy" id="449393"/>
    <lineage>
        <taxon>unclassified sequences</taxon>
        <taxon>metagenomes</taxon>
        <taxon>ecological metagenomes</taxon>
    </lineage>
</organism>
<dbReference type="InterPro" id="IPR004394">
    <property type="entry name" value="Iojap/RsfS/C7orf30"/>
</dbReference>
<dbReference type="HAMAP" id="MF_01477">
    <property type="entry name" value="Iojap_RsfS"/>
    <property type="match status" value="1"/>
</dbReference>
<dbReference type="Pfam" id="PF02410">
    <property type="entry name" value="RsfS"/>
    <property type="match status" value="1"/>
</dbReference>
<dbReference type="Gene3D" id="3.30.460.10">
    <property type="entry name" value="Beta Polymerase, domain 2"/>
    <property type="match status" value="1"/>
</dbReference>